<dbReference type="SUPFAM" id="SSF53474">
    <property type="entry name" value="alpha/beta-Hydrolases"/>
    <property type="match status" value="1"/>
</dbReference>
<evidence type="ECO:0000313" key="4">
    <source>
        <dbReference type="EMBL" id="GLR65548.1"/>
    </source>
</evidence>
<dbReference type="Gene3D" id="3.40.50.1820">
    <property type="entry name" value="alpha/beta hydrolase"/>
    <property type="match status" value="1"/>
</dbReference>
<feature type="chain" id="PRO_5047361165" evidence="2">
    <location>
        <begin position="28"/>
        <end position="280"/>
    </location>
</feature>
<dbReference type="GO" id="GO:0016787">
    <property type="term" value="F:hydrolase activity"/>
    <property type="evidence" value="ECO:0007669"/>
    <property type="project" value="UniProtKB-KW"/>
</dbReference>
<dbReference type="InterPro" id="IPR029058">
    <property type="entry name" value="AB_hydrolase_fold"/>
</dbReference>
<dbReference type="PANTHER" id="PTHR22946">
    <property type="entry name" value="DIENELACTONE HYDROLASE DOMAIN-CONTAINING PROTEIN-RELATED"/>
    <property type="match status" value="1"/>
</dbReference>
<protein>
    <submittedName>
        <fullName evidence="4">Hydrolase</fullName>
    </submittedName>
</protein>
<comment type="caution">
    <text evidence="4">The sequence shown here is derived from an EMBL/GenBank/DDBJ whole genome shotgun (WGS) entry which is preliminary data.</text>
</comment>
<accession>A0ABQ6A2B9</accession>
<gene>
    <name evidence="4" type="ORF">GCM10010909_02260</name>
</gene>
<keyword evidence="5" id="KW-1185">Reference proteome</keyword>
<keyword evidence="2" id="KW-0732">Signal</keyword>
<dbReference type="InterPro" id="IPR002925">
    <property type="entry name" value="Dienelactn_hydro"/>
</dbReference>
<feature type="signal peptide" evidence="2">
    <location>
        <begin position="1"/>
        <end position="27"/>
    </location>
</feature>
<organism evidence="4 5">
    <name type="scientific">Acidocella aquatica</name>
    <dbReference type="NCBI Taxonomy" id="1922313"/>
    <lineage>
        <taxon>Bacteria</taxon>
        <taxon>Pseudomonadati</taxon>
        <taxon>Pseudomonadota</taxon>
        <taxon>Alphaproteobacteria</taxon>
        <taxon>Acetobacterales</taxon>
        <taxon>Acidocellaceae</taxon>
        <taxon>Acidocella</taxon>
    </lineage>
</organism>
<reference evidence="5" key="1">
    <citation type="journal article" date="2019" name="Int. J. Syst. Evol. Microbiol.">
        <title>The Global Catalogue of Microorganisms (GCM) 10K type strain sequencing project: providing services to taxonomists for standard genome sequencing and annotation.</title>
        <authorList>
            <consortium name="The Broad Institute Genomics Platform"/>
            <consortium name="The Broad Institute Genome Sequencing Center for Infectious Disease"/>
            <person name="Wu L."/>
            <person name="Ma J."/>
        </authorList>
    </citation>
    <scope>NUCLEOTIDE SEQUENCE [LARGE SCALE GENOMIC DNA]</scope>
    <source>
        <strain evidence="5">NBRC 112502</strain>
    </source>
</reference>
<evidence type="ECO:0000313" key="5">
    <source>
        <dbReference type="Proteomes" id="UP001156641"/>
    </source>
</evidence>
<dbReference type="EMBL" id="BSOS01000005">
    <property type="protein sequence ID" value="GLR65548.1"/>
    <property type="molecule type" value="Genomic_DNA"/>
</dbReference>
<evidence type="ECO:0000256" key="2">
    <source>
        <dbReference type="SAM" id="SignalP"/>
    </source>
</evidence>
<evidence type="ECO:0000259" key="3">
    <source>
        <dbReference type="Pfam" id="PF01738"/>
    </source>
</evidence>
<dbReference type="InterPro" id="IPR050261">
    <property type="entry name" value="FrsA_esterase"/>
</dbReference>
<evidence type="ECO:0000256" key="1">
    <source>
        <dbReference type="ARBA" id="ARBA00022801"/>
    </source>
</evidence>
<dbReference type="Proteomes" id="UP001156641">
    <property type="component" value="Unassembled WGS sequence"/>
</dbReference>
<feature type="domain" description="Dienelactone hydrolase" evidence="3">
    <location>
        <begin position="51"/>
        <end position="271"/>
    </location>
</feature>
<dbReference type="PANTHER" id="PTHR22946:SF9">
    <property type="entry name" value="POLYKETIDE TRANSFERASE AF380"/>
    <property type="match status" value="1"/>
</dbReference>
<dbReference type="Pfam" id="PF01738">
    <property type="entry name" value="DLH"/>
    <property type="match status" value="1"/>
</dbReference>
<proteinExistence type="predicted"/>
<name>A0ABQ6A2B9_9PROT</name>
<sequence>MKTVRILSVALAAAAVLFCGLSGPAQAQEQVGFQASDPFTANEVTLTAELNKPLGNGPFPAVVVMHGCGGWQPAVLYSLDLLSEYLSEHGYVVLDVDSFGPRNLSGDEMCASNAQLRQALVYRAHDAFDAMRYLRAQPFVQPQDIFLMGQSNGGSVALEAADASDLKSLNGPGAFRGVVAYYPWCGVYSQRPVDLASPLLIFNGGADNWVSASQCTRIKSTGADIAEITYPDAVHSFDINIPKQLYQGHWVGYDPQAAQDSEARMLAFFNAQLTPDIRQD</sequence>
<keyword evidence="1 4" id="KW-0378">Hydrolase</keyword>
<dbReference type="RefSeq" id="WP_284256049.1">
    <property type="nucleotide sequence ID" value="NZ_BSOS01000005.1"/>
</dbReference>